<dbReference type="InterPro" id="IPR001789">
    <property type="entry name" value="Sig_transdc_resp-reg_receiver"/>
</dbReference>
<proteinExistence type="predicted"/>
<dbReference type="AlphaFoldDB" id="A0A1H9GNM2"/>
<dbReference type="Pfam" id="PF02518">
    <property type="entry name" value="HATPase_c"/>
    <property type="match status" value="1"/>
</dbReference>
<feature type="domain" description="Response regulatory" evidence="8">
    <location>
        <begin position="485"/>
        <end position="605"/>
    </location>
</feature>
<dbReference type="PRINTS" id="PR00344">
    <property type="entry name" value="BCTRLSENSOR"/>
</dbReference>
<evidence type="ECO:0000259" key="8">
    <source>
        <dbReference type="PROSITE" id="PS50110"/>
    </source>
</evidence>
<evidence type="ECO:0000313" key="10">
    <source>
        <dbReference type="Proteomes" id="UP000198749"/>
    </source>
</evidence>
<protein>
    <recommendedName>
        <fullName evidence="2">histidine kinase</fullName>
        <ecNumber evidence="2">2.7.13.3</ecNumber>
    </recommendedName>
</protein>
<keyword evidence="9" id="KW-0418">Kinase</keyword>
<dbReference type="InterPro" id="IPR004358">
    <property type="entry name" value="Sig_transdc_His_kin-like_C"/>
</dbReference>
<dbReference type="InterPro" id="IPR011006">
    <property type="entry name" value="CheY-like_superfamily"/>
</dbReference>
<comment type="catalytic activity">
    <reaction evidence="1">
        <text>ATP + protein L-histidine = ADP + protein N-phospho-L-histidine.</text>
        <dbReference type="EC" id="2.7.13.3"/>
    </reaction>
</comment>
<feature type="transmembrane region" description="Helical" evidence="6">
    <location>
        <begin position="44"/>
        <end position="65"/>
    </location>
</feature>
<evidence type="ECO:0000256" key="3">
    <source>
        <dbReference type="ARBA" id="ARBA00022553"/>
    </source>
</evidence>
<evidence type="ECO:0000313" key="9">
    <source>
        <dbReference type="EMBL" id="SEQ51538.1"/>
    </source>
</evidence>
<keyword evidence="10" id="KW-1185">Reference proteome</keyword>
<keyword evidence="6" id="KW-0472">Membrane</keyword>
<dbReference type="Gene3D" id="3.40.50.2300">
    <property type="match status" value="1"/>
</dbReference>
<dbReference type="EMBL" id="FOGB01000004">
    <property type="protein sequence ID" value="SEQ51538.1"/>
    <property type="molecule type" value="Genomic_DNA"/>
</dbReference>
<dbReference type="SUPFAM" id="SSF55874">
    <property type="entry name" value="ATPase domain of HSP90 chaperone/DNA topoisomerase II/histidine kinase"/>
    <property type="match status" value="1"/>
</dbReference>
<dbReference type="PANTHER" id="PTHR43547">
    <property type="entry name" value="TWO-COMPONENT HISTIDINE KINASE"/>
    <property type="match status" value="1"/>
</dbReference>
<feature type="domain" description="Histidine kinase" evidence="7">
    <location>
        <begin position="274"/>
        <end position="480"/>
    </location>
</feature>
<dbReference type="SMART" id="SM00448">
    <property type="entry name" value="REC"/>
    <property type="match status" value="1"/>
</dbReference>
<dbReference type="SMART" id="SM00388">
    <property type="entry name" value="HisKA"/>
    <property type="match status" value="1"/>
</dbReference>
<dbReference type="Gene3D" id="1.10.287.130">
    <property type="match status" value="1"/>
</dbReference>
<evidence type="ECO:0000259" key="7">
    <source>
        <dbReference type="PROSITE" id="PS50109"/>
    </source>
</evidence>
<evidence type="ECO:0000256" key="6">
    <source>
        <dbReference type="SAM" id="Phobius"/>
    </source>
</evidence>
<gene>
    <name evidence="9" type="ORF">SAMN03080615_01788</name>
</gene>
<dbReference type="PANTHER" id="PTHR43547:SF2">
    <property type="entry name" value="HYBRID SIGNAL TRANSDUCTION HISTIDINE KINASE C"/>
    <property type="match status" value="1"/>
</dbReference>
<evidence type="ECO:0000256" key="2">
    <source>
        <dbReference type="ARBA" id="ARBA00012438"/>
    </source>
</evidence>
<dbReference type="RefSeq" id="WP_091356799.1">
    <property type="nucleotide sequence ID" value="NZ_AP025284.1"/>
</dbReference>
<name>A0A1H9GNM2_9GAMM</name>
<dbReference type="GO" id="GO:0000155">
    <property type="term" value="F:phosphorelay sensor kinase activity"/>
    <property type="evidence" value="ECO:0007669"/>
    <property type="project" value="InterPro"/>
</dbReference>
<evidence type="ECO:0000256" key="1">
    <source>
        <dbReference type="ARBA" id="ARBA00000085"/>
    </source>
</evidence>
<dbReference type="EC" id="2.7.13.3" evidence="2"/>
<dbReference type="InterPro" id="IPR036890">
    <property type="entry name" value="HATPase_C_sf"/>
</dbReference>
<sequence>MNQPQIPEQDPPATNLPSQQVSSSSQNNRLIAHRESDLLRTFTLLSFITIALISLVGAFTLTNIVTMRMLQEEARVTQQFIQSAAGTERLPDRPYQEDFLNNKRWLAGYLQRIGRLPNTPLVKIYSPDMDVVWATDPNLIGLSFTDNPELARAFTGDLIFKQEDVNELNEANDKTDLAYFAHSLEQVIEIYIPLFNSDQSKVVAVVELYKTPDELFHSLYEIKLFIWSGALIAGTILFIVLFSIVRKASKTMKRQRQAIVESEALDTIGEMTSAMAHGIRNPLASIRSSAELALLTPTSAQKMSENIITSVDKLQEWIGEFIQFTETESRFDNQVVVFDRLVEESLQLISEQANRQSIIIELLPFETYAPVNGDPALLRQLLGIILDNCLEAMPDGGIITVRQQHHDKHHLRLDIADNGVGISEDQLKNVFRPFSSNKKHALGLGLMMAQRIAMHHSGHLELTSKEGEGTTVSVILPTVSSLRSKVLVIDDEHTFAANLKAYLEQYEFVVELTETANEGLARVASWQPDIVLTEIRISDMDGISLCQEILKRHARTTIIALTGQANDKRDQKRDLITRLQNAGVRKVMTKPLPLADIRTVLEQAKSSSYFASQN</sequence>
<organism evidence="9 10">
    <name type="scientific">Amphritea atlantica</name>
    <dbReference type="NCBI Taxonomy" id="355243"/>
    <lineage>
        <taxon>Bacteria</taxon>
        <taxon>Pseudomonadati</taxon>
        <taxon>Pseudomonadota</taxon>
        <taxon>Gammaproteobacteria</taxon>
        <taxon>Oceanospirillales</taxon>
        <taxon>Oceanospirillaceae</taxon>
        <taxon>Amphritea</taxon>
    </lineage>
</organism>
<dbReference type="InterPro" id="IPR036097">
    <property type="entry name" value="HisK_dim/P_sf"/>
</dbReference>
<dbReference type="Pfam" id="PF00072">
    <property type="entry name" value="Response_reg"/>
    <property type="match status" value="1"/>
</dbReference>
<keyword evidence="6" id="KW-0812">Transmembrane</keyword>
<dbReference type="PROSITE" id="PS50110">
    <property type="entry name" value="RESPONSE_REGULATORY"/>
    <property type="match status" value="1"/>
</dbReference>
<dbReference type="Pfam" id="PF00512">
    <property type="entry name" value="HisKA"/>
    <property type="match status" value="1"/>
</dbReference>
<feature type="transmembrane region" description="Helical" evidence="6">
    <location>
        <begin position="224"/>
        <end position="245"/>
    </location>
</feature>
<dbReference type="CDD" id="cd00156">
    <property type="entry name" value="REC"/>
    <property type="match status" value="1"/>
</dbReference>
<dbReference type="SUPFAM" id="SSF47384">
    <property type="entry name" value="Homodimeric domain of signal transducing histidine kinase"/>
    <property type="match status" value="1"/>
</dbReference>
<dbReference type="SUPFAM" id="SSF52172">
    <property type="entry name" value="CheY-like"/>
    <property type="match status" value="1"/>
</dbReference>
<dbReference type="PROSITE" id="PS50109">
    <property type="entry name" value="HIS_KIN"/>
    <property type="match status" value="1"/>
</dbReference>
<evidence type="ECO:0000256" key="5">
    <source>
        <dbReference type="SAM" id="MobiDB-lite"/>
    </source>
</evidence>
<dbReference type="OrthoDB" id="9772100at2"/>
<evidence type="ECO:0000256" key="4">
    <source>
        <dbReference type="PROSITE-ProRule" id="PRU00169"/>
    </source>
</evidence>
<dbReference type="InterPro" id="IPR003661">
    <property type="entry name" value="HisK_dim/P_dom"/>
</dbReference>
<dbReference type="STRING" id="355243.SAMN03080615_01788"/>
<keyword evidence="6" id="KW-1133">Transmembrane helix</keyword>
<dbReference type="Gene3D" id="3.30.565.10">
    <property type="entry name" value="Histidine kinase-like ATPase, C-terminal domain"/>
    <property type="match status" value="1"/>
</dbReference>
<dbReference type="Proteomes" id="UP000198749">
    <property type="component" value="Unassembled WGS sequence"/>
</dbReference>
<feature type="region of interest" description="Disordered" evidence="5">
    <location>
        <begin position="1"/>
        <end position="27"/>
    </location>
</feature>
<dbReference type="InterPro" id="IPR003594">
    <property type="entry name" value="HATPase_dom"/>
</dbReference>
<dbReference type="InterPro" id="IPR005467">
    <property type="entry name" value="His_kinase_dom"/>
</dbReference>
<dbReference type="CDD" id="cd00082">
    <property type="entry name" value="HisKA"/>
    <property type="match status" value="1"/>
</dbReference>
<reference evidence="10" key="1">
    <citation type="submission" date="2016-10" db="EMBL/GenBank/DDBJ databases">
        <authorList>
            <person name="Varghese N."/>
            <person name="Submissions S."/>
        </authorList>
    </citation>
    <scope>NUCLEOTIDE SEQUENCE [LARGE SCALE GENOMIC DNA]</scope>
    <source>
        <strain evidence="10">DSM 18887</strain>
    </source>
</reference>
<dbReference type="SMART" id="SM00387">
    <property type="entry name" value="HATPase_c"/>
    <property type="match status" value="1"/>
</dbReference>
<comment type="caution">
    <text evidence="4">Lacks conserved residue(s) required for the propagation of feature annotation.</text>
</comment>
<keyword evidence="3" id="KW-0597">Phosphoprotein</keyword>
<accession>A0A1H9GNM2</accession>
<keyword evidence="9" id="KW-0808">Transferase</keyword>